<sequence>MVKRSHDEPDGGSLKRPKVEGDDQIKDLIQCWQDLNASMETLKDSAQTLSSPTLAADTAFCDRLVYLSESLLKSSRALASQSRGDHAKPIISSDDAIAVSSHVSYTKWTSADTKDVLPPLPEIKDPSIEKAAFTHSSVIGNKLSGVQSYDRLEWLGDAYLELFATCFIYQTFPALSHGASSQLREVLIRNDSLAQWTQAYGLEKRARLPPEFAGLNHSGQAMMQKKRTKIYGDLFEAYVGAIIASDPVHGTDRAAVWLKSLWAPRLKREIHAEEKRQRCLVASTTSLESDPIQGPTDNYAVAAPKPNRSPKEALAAMIVVKGVKLSYVDLPAPKKKDKNNNLPLFAVAVVLDGWGESGLQLGMGVAKNKSEAGHAAAQRAMDNKKLITKYAELKLASLSSSA</sequence>
<dbReference type="SMR" id="A0A4V1C6U2"/>
<dbReference type="GO" id="GO:0003723">
    <property type="term" value="F:RNA binding"/>
    <property type="evidence" value="ECO:0007669"/>
    <property type="project" value="UniProtKB-KW"/>
</dbReference>
<reference evidence="3 4" key="1">
    <citation type="journal article" date="2019" name="Mol. Biol. Evol.">
        <title>Blast fungal genomes show frequent chromosomal changes, gene gains and losses, and effector gene turnover.</title>
        <authorList>
            <person name="Gomez Luciano L.B."/>
            <person name="Jason Tsai I."/>
            <person name="Chuma I."/>
            <person name="Tosa Y."/>
            <person name="Chen Y.H."/>
            <person name="Li J.Y."/>
            <person name="Li M.Y."/>
            <person name="Jade Lu M.Y."/>
            <person name="Nakayashiki H."/>
            <person name="Li W.H."/>
        </authorList>
    </citation>
    <scope>NUCLEOTIDE SEQUENCE [LARGE SCALE GENOMIC DNA]</scope>
    <source>
        <strain evidence="3">MZ5-1-6</strain>
    </source>
</reference>
<dbReference type="SUPFAM" id="SSF54768">
    <property type="entry name" value="dsRNA-binding domain-like"/>
    <property type="match status" value="1"/>
</dbReference>
<dbReference type="EMBL" id="CP034207">
    <property type="protein sequence ID" value="QBZ61078.1"/>
    <property type="molecule type" value="Genomic_DNA"/>
</dbReference>
<dbReference type="Pfam" id="PF00636">
    <property type="entry name" value="Ribonuclease_3"/>
    <property type="match status" value="1"/>
</dbReference>
<dbReference type="GO" id="GO:0004525">
    <property type="term" value="F:ribonuclease III activity"/>
    <property type="evidence" value="ECO:0007669"/>
    <property type="project" value="InterPro"/>
</dbReference>
<feature type="domain" description="RNase III" evidence="2">
    <location>
        <begin position="123"/>
        <end position="247"/>
    </location>
</feature>
<dbReference type="Gene3D" id="1.10.1520.10">
    <property type="entry name" value="Ribonuclease III domain"/>
    <property type="match status" value="1"/>
</dbReference>
<dbReference type="SUPFAM" id="SSF69065">
    <property type="entry name" value="RNase III domain-like"/>
    <property type="match status" value="1"/>
</dbReference>
<evidence type="ECO:0000313" key="3">
    <source>
        <dbReference type="EMBL" id="QBZ61078.1"/>
    </source>
</evidence>
<proteinExistence type="predicted"/>
<accession>A0A4V1C6U2</accession>
<dbReference type="OMA" id="QADMFEA"/>
<dbReference type="PROSITE" id="PS50142">
    <property type="entry name" value="RNASE_3_2"/>
    <property type="match status" value="1"/>
</dbReference>
<gene>
    <name evidence="3" type="ORF">PoMZ_08024</name>
</gene>
<dbReference type="GO" id="GO:0005654">
    <property type="term" value="C:nucleoplasm"/>
    <property type="evidence" value="ECO:0007669"/>
    <property type="project" value="TreeGrafter"/>
</dbReference>
<keyword evidence="1" id="KW-0694">RNA-binding</keyword>
<dbReference type="InterPro" id="IPR036389">
    <property type="entry name" value="RNase_III_sf"/>
</dbReference>
<dbReference type="PANTHER" id="PTHR11207">
    <property type="entry name" value="RIBONUCLEASE III"/>
    <property type="match status" value="1"/>
</dbReference>
<evidence type="ECO:0000256" key="1">
    <source>
        <dbReference type="ARBA" id="ARBA00022884"/>
    </source>
</evidence>
<organism evidence="3 4">
    <name type="scientific">Pyricularia oryzae</name>
    <name type="common">Rice blast fungus</name>
    <name type="synonym">Magnaporthe oryzae</name>
    <dbReference type="NCBI Taxonomy" id="318829"/>
    <lineage>
        <taxon>Eukaryota</taxon>
        <taxon>Fungi</taxon>
        <taxon>Dikarya</taxon>
        <taxon>Ascomycota</taxon>
        <taxon>Pezizomycotina</taxon>
        <taxon>Sordariomycetes</taxon>
        <taxon>Sordariomycetidae</taxon>
        <taxon>Magnaporthales</taxon>
        <taxon>Pyriculariaceae</taxon>
        <taxon>Pyricularia</taxon>
    </lineage>
</organism>
<dbReference type="CDD" id="cd00593">
    <property type="entry name" value="RIBOc"/>
    <property type="match status" value="1"/>
</dbReference>
<dbReference type="GO" id="GO:0006369">
    <property type="term" value="P:termination of RNA polymerase II transcription"/>
    <property type="evidence" value="ECO:0007669"/>
    <property type="project" value="TreeGrafter"/>
</dbReference>
<dbReference type="Proteomes" id="UP000294847">
    <property type="component" value="Chromosome 4"/>
</dbReference>
<evidence type="ECO:0000259" key="2">
    <source>
        <dbReference type="PROSITE" id="PS50142"/>
    </source>
</evidence>
<dbReference type="InterPro" id="IPR000999">
    <property type="entry name" value="RNase_III_dom"/>
</dbReference>
<dbReference type="Gene3D" id="3.30.160.20">
    <property type="match status" value="1"/>
</dbReference>
<protein>
    <recommendedName>
        <fullName evidence="2">RNase III domain-containing protein</fullName>
    </recommendedName>
</protein>
<evidence type="ECO:0000313" key="4">
    <source>
        <dbReference type="Proteomes" id="UP000294847"/>
    </source>
</evidence>
<name>A0A4V1C6U2_PYROR</name>
<dbReference type="SMART" id="SM00535">
    <property type="entry name" value="RIBOc"/>
    <property type="match status" value="1"/>
</dbReference>
<dbReference type="GO" id="GO:0006364">
    <property type="term" value="P:rRNA processing"/>
    <property type="evidence" value="ECO:0007669"/>
    <property type="project" value="TreeGrafter"/>
</dbReference>
<dbReference type="PROSITE" id="PS00517">
    <property type="entry name" value="RNASE_3_1"/>
    <property type="match status" value="1"/>
</dbReference>
<dbReference type="PANTHER" id="PTHR11207:SF0">
    <property type="entry name" value="RIBONUCLEASE 3"/>
    <property type="match status" value="1"/>
</dbReference>
<dbReference type="AlphaFoldDB" id="A0A4V1C6U2"/>
<dbReference type="GO" id="GO:0034475">
    <property type="term" value="P:U4 snRNA 3'-end processing"/>
    <property type="evidence" value="ECO:0007669"/>
    <property type="project" value="TreeGrafter"/>
</dbReference>